<evidence type="ECO:0000256" key="5">
    <source>
        <dbReference type="ARBA" id="ARBA00023288"/>
    </source>
</evidence>
<keyword evidence="5 7" id="KW-0449">Lipoprotein</keyword>
<sequence length="175" mass="17183">MYRGLLAAIGGAALVVAGLAGCSSNDEGSTAADETTTGEAVDEVIVEEEEETTTTGAAAEGAATVSIDGQEQEIQGTVACTQTGDTVMIAIGDATQGISATVSTGDEPQVSQVALGNVDGVALTYQEGTGQGEAAAEKDGDTYKITGTATGADIADPGAGMVSKPFEIEVTCPGS</sequence>
<organism evidence="7 8">
    <name type="scientific">Mycolicibacterium thermoresistibile</name>
    <name type="common">Mycobacterium thermoresistibile</name>
    <dbReference type="NCBI Taxonomy" id="1797"/>
    <lineage>
        <taxon>Bacteria</taxon>
        <taxon>Bacillati</taxon>
        <taxon>Actinomycetota</taxon>
        <taxon>Actinomycetes</taxon>
        <taxon>Mycobacteriales</taxon>
        <taxon>Mycobacteriaceae</taxon>
        <taxon>Mycolicibacterium</taxon>
    </lineage>
</organism>
<feature type="chain" id="PRO_5039296014" evidence="6">
    <location>
        <begin position="21"/>
        <end position="175"/>
    </location>
</feature>
<dbReference type="GO" id="GO:0016020">
    <property type="term" value="C:membrane"/>
    <property type="evidence" value="ECO:0007669"/>
    <property type="project" value="InterPro"/>
</dbReference>
<name>A0A100XAX7_MYCTH</name>
<reference evidence="8" key="2">
    <citation type="submission" date="2016-02" db="EMBL/GenBank/DDBJ databases">
        <title>Draft genome sequence of five rapidly growing Mycobacterium species.</title>
        <authorList>
            <person name="Katahira K."/>
            <person name="Gotou Y."/>
            <person name="Iida K."/>
            <person name="Ogura Y."/>
            <person name="Hayashi T."/>
        </authorList>
    </citation>
    <scope>NUCLEOTIDE SEQUENCE [LARGE SCALE GENOMIC DNA]</scope>
    <source>
        <strain evidence="8">JCM6362</strain>
    </source>
</reference>
<evidence type="ECO:0000313" key="8">
    <source>
        <dbReference type="Proteomes" id="UP000069654"/>
    </source>
</evidence>
<reference evidence="7 8" key="1">
    <citation type="journal article" date="2016" name="Genome Announc.">
        <title>Draft Genome Sequences of Five Rapidly Growing Mycobacterium Species, M. thermoresistibile, M. fortuitum subsp. acetamidolyticum, M. canariasense, M. brisbanense, and M. novocastrense.</title>
        <authorList>
            <person name="Katahira K."/>
            <person name="Ogura Y."/>
            <person name="Gotoh Y."/>
            <person name="Hayashi T."/>
        </authorList>
    </citation>
    <scope>NUCLEOTIDE SEQUENCE [LARGE SCALE GENOMIC DNA]</scope>
    <source>
        <strain evidence="7 8">JCM6362</strain>
    </source>
</reference>
<dbReference type="STRING" id="1797.RMCT_0035"/>
<dbReference type="Pfam" id="PF05481">
    <property type="entry name" value="Myco_19_kDa"/>
    <property type="match status" value="1"/>
</dbReference>
<protein>
    <submittedName>
        <fullName evidence="7">Lipoprotein LpqH</fullName>
    </submittedName>
</protein>
<evidence type="ECO:0000313" key="7">
    <source>
        <dbReference type="EMBL" id="GAT13063.1"/>
    </source>
</evidence>
<keyword evidence="3" id="KW-0472">Membrane</keyword>
<dbReference type="InterPro" id="IPR008691">
    <property type="entry name" value="LpqH"/>
</dbReference>
<evidence type="ECO:0000256" key="2">
    <source>
        <dbReference type="ARBA" id="ARBA00022729"/>
    </source>
</evidence>
<dbReference type="Proteomes" id="UP000069654">
    <property type="component" value="Unassembled WGS sequence"/>
</dbReference>
<comment type="caution">
    <text evidence="7">The sequence shown here is derived from an EMBL/GenBank/DDBJ whole genome shotgun (WGS) entry which is preliminary data.</text>
</comment>
<proteinExistence type="predicted"/>
<dbReference type="AlphaFoldDB" id="A0A100XAX7"/>
<keyword evidence="4" id="KW-0564">Palmitate</keyword>
<gene>
    <name evidence="7" type="ORF">RMCT_0035</name>
</gene>
<dbReference type="PROSITE" id="PS51257">
    <property type="entry name" value="PROKAR_LIPOPROTEIN"/>
    <property type="match status" value="1"/>
</dbReference>
<evidence type="ECO:0000256" key="1">
    <source>
        <dbReference type="ARBA" id="ARBA00022475"/>
    </source>
</evidence>
<evidence type="ECO:0000256" key="3">
    <source>
        <dbReference type="ARBA" id="ARBA00023136"/>
    </source>
</evidence>
<evidence type="ECO:0000256" key="6">
    <source>
        <dbReference type="SAM" id="SignalP"/>
    </source>
</evidence>
<dbReference type="OrthoDB" id="4376250at2"/>
<keyword evidence="1" id="KW-1003">Cell membrane</keyword>
<evidence type="ECO:0000256" key="4">
    <source>
        <dbReference type="ARBA" id="ARBA00023139"/>
    </source>
</evidence>
<accession>A0A100XAX7</accession>
<keyword evidence="2 6" id="KW-0732">Signal</keyword>
<dbReference type="OMA" id="CSDMGGN"/>
<feature type="signal peptide" evidence="6">
    <location>
        <begin position="1"/>
        <end position="20"/>
    </location>
</feature>
<dbReference type="RefSeq" id="WP_003925283.1">
    <property type="nucleotide sequence ID" value="NZ_BCTB01000001.1"/>
</dbReference>
<dbReference type="EMBL" id="BCTB01000001">
    <property type="protein sequence ID" value="GAT13063.1"/>
    <property type="molecule type" value="Genomic_DNA"/>
</dbReference>